<comment type="caution">
    <text evidence="2">The sequence shown here is derived from an EMBL/GenBank/DDBJ whole genome shotgun (WGS) entry which is preliminary data.</text>
</comment>
<dbReference type="GO" id="GO:0016020">
    <property type="term" value="C:membrane"/>
    <property type="evidence" value="ECO:0007669"/>
    <property type="project" value="TreeGrafter"/>
</dbReference>
<evidence type="ECO:0000313" key="2">
    <source>
        <dbReference type="EMBL" id="KAF6158569.1"/>
    </source>
</evidence>
<feature type="domain" description="GED" evidence="1">
    <location>
        <begin position="61"/>
        <end position="153"/>
    </location>
</feature>
<keyword evidence="3" id="KW-1185">Reference proteome</keyword>
<accession>A0A7J7MUH0</accession>
<reference evidence="2 3" key="1">
    <citation type="journal article" date="2020" name="IScience">
        <title>Genome Sequencing of the Endangered Kingdonia uniflora (Circaeasteraceae, Ranunculales) Reveals Potential Mechanisms of Evolutionary Specialization.</title>
        <authorList>
            <person name="Sun Y."/>
            <person name="Deng T."/>
            <person name="Zhang A."/>
            <person name="Moore M.J."/>
            <person name="Landis J.B."/>
            <person name="Lin N."/>
            <person name="Zhang H."/>
            <person name="Zhang X."/>
            <person name="Huang J."/>
            <person name="Zhang X."/>
            <person name="Sun H."/>
            <person name="Wang H."/>
        </authorList>
    </citation>
    <scope>NUCLEOTIDE SEQUENCE [LARGE SCALE GENOMIC DNA]</scope>
    <source>
        <strain evidence="2">TB1705</strain>
        <tissue evidence="2">Leaf</tissue>
    </source>
</reference>
<dbReference type="GO" id="GO:0008017">
    <property type="term" value="F:microtubule binding"/>
    <property type="evidence" value="ECO:0007669"/>
    <property type="project" value="TreeGrafter"/>
</dbReference>
<dbReference type="InterPro" id="IPR003130">
    <property type="entry name" value="GED"/>
</dbReference>
<dbReference type="Gene3D" id="1.20.120.1240">
    <property type="entry name" value="Dynamin, middle domain"/>
    <property type="match status" value="1"/>
</dbReference>
<organism evidence="2 3">
    <name type="scientific">Kingdonia uniflora</name>
    <dbReference type="NCBI Taxonomy" id="39325"/>
    <lineage>
        <taxon>Eukaryota</taxon>
        <taxon>Viridiplantae</taxon>
        <taxon>Streptophyta</taxon>
        <taxon>Embryophyta</taxon>
        <taxon>Tracheophyta</taxon>
        <taxon>Spermatophyta</taxon>
        <taxon>Magnoliopsida</taxon>
        <taxon>Ranunculales</taxon>
        <taxon>Circaeasteraceae</taxon>
        <taxon>Kingdonia</taxon>
    </lineage>
</organism>
<dbReference type="GO" id="GO:0005525">
    <property type="term" value="F:GTP binding"/>
    <property type="evidence" value="ECO:0007669"/>
    <property type="project" value="InterPro"/>
</dbReference>
<gene>
    <name evidence="2" type="ORF">GIB67_040083</name>
</gene>
<sequence>MQKHLETVIMSRIPGIQPFINKSIAELVSELSCLGKPFATDAGVHAILKELVRKAISDTAVKIIGSAALAYVNMVCGSLRNSISNSIIYCQVREAKRFLLDHYLAGMGKKEAKQFSSLLNEDPTVMKRRFALSKRLELYGSAEAEIDATAWAK</sequence>
<dbReference type="PROSITE" id="PS51388">
    <property type="entry name" value="GED"/>
    <property type="match status" value="1"/>
</dbReference>
<protein>
    <recommendedName>
        <fullName evidence="1">GED domain-containing protein</fullName>
    </recommendedName>
</protein>
<dbReference type="Proteomes" id="UP000541444">
    <property type="component" value="Unassembled WGS sequence"/>
</dbReference>
<dbReference type="AlphaFoldDB" id="A0A7J7MUH0"/>
<evidence type="ECO:0000313" key="3">
    <source>
        <dbReference type="Proteomes" id="UP000541444"/>
    </source>
</evidence>
<dbReference type="GO" id="GO:0005737">
    <property type="term" value="C:cytoplasm"/>
    <property type="evidence" value="ECO:0007669"/>
    <property type="project" value="TreeGrafter"/>
</dbReference>
<dbReference type="OrthoDB" id="1667577at2759"/>
<dbReference type="InterPro" id="IPR020850">
    <property type="entry name" value="GED_dom"/>
</dbReference>
<dbReference type="SMART" id="SM00302">
    <property type="entry name" value="GED"/>
    <property type="match status" value="1"/>
</dbReference>
<dbReference type="PANTHER" id="PTHR11566:SF159">
    <property type="entry name" value="PHRAGMOPLASTIN DRP1A"/>
    <property type="match status" value="1"/>
</dbReference>
<dbReference type="EMBL" id="JACGCM010001219">
    <property type="protein sequence ID" value="KAF6158569.1"/>
    <property type="molecule type" value="Genomic_DNA"/>
</dbReference>
<name>A0A7J7MUH0_9MAGN</name>
<dbReference type="Pfam" id="PF02212">
    <property type="entry name" value="GED"/>
    <property type="match status" value="1"/>
</dbReference>
<dbReference type="GO" id="GO:0005874">
    <property type="term" value="C:microtubule"/>
    <property type="evidence" value="ECO:0007669"/>
    <property type="project" value="TreeGrafter"/>
</dbReference>
<evidence type="ECO:0000259" key="1">
    <source>
        <dbReference type="PROSITE" id="PS51388"/>
    </source>
</evidence>
<dbReference type="PANTHER" id="PTHR11566">
    <property type="entry name" value="DYNAMIN"/>
    <property type="match status" value="1"/>
</dbReference>
<dbReference type="InterPro" id="IPR022812">
    <property type="entry name" value="Dynamin"/>
</dbReference>
<proteinExistence type="predicted"/>
<dbReference type="GO" id="GO:0003924">
    <property type="term" value="F:GTPase activity"/>
    <property type="evidence" value="ECO:0007669"/>
    <property type="project" value="InterPro"/>
</dbReference>